<dbReference type="OrthoDB" id="4790167at2"/>
<evidence type="ECO:0000313" key="1">
    <source>
        <dbReference type="EMBL" id="ASK67332.1"/>
    </source>
</evidence>
<organism evidence="1 2">
    <name type="scientific">Brachybacterium avium</name>
    <dbReference type="NCBI Taxonomy" id="2017485"/>
    <lineage>
        <taxon>Bacteria</taxon>
        <taxon>Bacillati</taxon>
        <taxon>Actinomycetota</taxon>
        <taxon>Actinomycetes</taxon>
        <taxon>Micrococcales</taxon>
        <taxon>Dermabacteraceae</taxon>
        <taxon>Brachybacterium</taxon>
    </lineage>
</organism>
<keyword evidence="2" id="KW-1185">Reference proteome</keyword>
<geneLocation type="plasmid" evidence="1 2">
    <name>unnamed2</name>
</geneLocation>
<name>A0A220UHF3_9MICO</name>
<dbReference type="AlphaFoldDB" id="A0A220UHF3"/>
<dbReference type="KEGG" id="brv:CFK39_15910"/>
<reference evidence="1 2" key="1">
    <citation type="submission" date="2017-07" db="EMBL/GenBank/DDBJ databases">
        <title>Brachybacterium sp. VR2415.</title>
        <authorList>
            <person name="Tak E.J."/>
            <person name="Bae J.-W."/>
        </authorList>
    </citation>
    <scope>NUCLEOTIDE SEQUENCE [LARGE SCALE GENOMIC DNA]</scope>
    <source>
        <strain evidence="1 2">VR2415</strain>
        <plasmid evidence="1 2">unnamed2</plasmid>
    </source>
</reference>
<proteinExistence type="predicted"/>
<dbReference type="EMBL" id="CP022318">
    <property type="protein sequence ID" value="ASK67332.1"/>
    <property type="molecule type" value="Genomic_DNA"/>
</dbReference>
<evidence type="ECO:0008006" key="3">
    <source>
        <dbReference type="Google" id="ProtNLM"/>
    </source>
</evidence>
<evidence type="ECO:0000313" key="2">
    <source>
        <dbReference type="Proteomes" id="UP000198398"/>
    </source>
</evidence>
<protein>
    <recommendedName>
        <fullName evidence="3">DUF4192 domain-containing protein</fullName>
    </recommendedName>
</protein>
<dbReference type="RefSeq" id="WP_089066562.1">
    <property type="nucleotide sequence ID" value="NZ_CP022318.1"/>
</dbReference>
<dbReference type="Proteomes" id="UP000198398">
    <property type="component" value="Plasmid unnamed2"/>
</dbReference>
<keyword evidence="1" id="KW-0614">Plasmid</keyword>
<sequence length="307" mass="32506">MTQTNLTPAQFAAYTLASLMEPLPRGFILVSTGRGGLSAISGVDPDAEYPAVPPTHEYSQLVGHEVVLTVVNESGLKAAVQDVETVVRRLDGINIAATILASGEYLMDLETKRTTTLEAASASLPASLGRPTELRRWAPVRGLAFEPIEPDVGAVDTETVVDAWVHTVVTGRRPDQALVGQIAAAISDSSTRDQLLLAVARLGFDELDDASADEDVMAALLGGRGRPLGEQLVTGALAAQYVAAHTTDMQAAALLYAQSSLLLWSEARARAALHAAETALLYDRSCSLANTAHALVNTLMYPDWFTG</sequence>
<gene>
    <name evidence="1" type="ORF">CFK39_15910</name>
</gene>
<accession>A0A220UHF3</accession>